<dbReference type="PANTHER" id="PTHR38657">
    <property type="entry name" value="SLR1343 PROTEIN"/>
    <property type="match status" value="1"/>
</dbReference>
<dbReference type="InterPro" id="IPR036134">
    <property type="entry name" value="Crypto/Photolyase_FAD-like_sf"/>
</dbReference>
<dbReference type="EMBL" id="BAABRL010000002">
    <property type="protein sequence ID" value="GAA5494673.1"/>
    <property type="molecule type" value="Genomic_DNA"/>
</dbReference>
<feature type="region of interest" description="Disordered" evidence="1">
    <location>
        <begin position="171"/>
        <end position="196"/>
    </location>
</feature>
<dbReference type="RefSeq" id="WP_346187592.1">
    <property type="nucleotide sequence ID" value="NZ_BAABRL010000002.1"/>
</dbReference>
<dbReference type="Gene3D" id="1.10.579.10">
    <property type="entry name" value="DNA Cyclobutane Dipyrimidine Photolyase, subunit A, domain 3"/>
    <property type="match status" value="1"/>
</dbReference>
<feature type="domain" description="Cryptochrome/DNA photolyase FAD-binding" evidence="2">
    <location>
        <begin position="304"/>
        <end position="394"/>
    </location>
</feature>
<dbReference type="InterPro" id="IPR052551">
    <property type="entry name" value="UV-DNA_repair_photolyase"/>
</dbReference>
<accession>A0ABP9UW43</accession>
<proteinExistence type="predicted"/>
<evidence type="ECO:0000256" key="1">
    <source>
        <dbReference type="SAM" id="MobiDB-lite"/>
    </source>
</evidence>
<dbReference type="Pfam" id="PF03441">
    <property type="entry name" value="FAD_binding_7"/>
    <property type="match status" value="1"/>
</dbReference>
<evidence type="ECO:0000313" key="4">
    <source>
        <dbReference type="Proteomes" id="UP001424741"/>
    </source>
</evidence>
<keyword evidence="4" id="KW-1185">Reference proteome</keyword>
<dbReference type="Gene3D" id="1.10.10.1710">
    <property type="entry name" value="Deoxyribodipyrimidine photolyase-related"/>
    <property type="match status" value="1"/>
</dbReference>
<protein>
    <submittedName>
        <fullName evidence="3">(6-4) photolyase</fullName>
    </submittedName>
</protein>
<name>A0ABP9UW43_9BACT</name>
<comment type="caution">
    <text evidence="3">The sequence shown here is derived from an EMBL/GenBank/DDBJ whole genome shotgun (WGS) entry which is preliminary data.</text>
</comment>
<evidence type="ECO:0000313" key="3">
    <source>
        <dbReference type="EMBL" id="GAA5494673.1"/>
    </source>
</evidence>
<dbReference type="Gene3D" id="1.25.40.80">
    <property type="match status" value="1"/>
</dbReference>
<dbReference type="PANTHER" id="PTHR38657:SF1">
    <property type="entry name" value="SLR1343 PROTEIN"/>
    <property type="match status" value="1"/>
</dbReference>
<evidence type="ECO:0000259" key="2">
    <source>
        <dbReference type="Pfam" id="PF03441"/>
    </source>
</evidence>
<sequence>MEGTLIYPHQLFDQHPALAKGRKVYFIEEPLLYGKDKHWPLIYHARRQALLKEAGDRYLEVLQGEGYELEVISLGVELSTSREMLDQLPGGLEKVVLCKLVDDLLERRLEQWAEDKGVTLDWVESPNFLTPEAWWRNYFQGKAKPFMAHFYKAQRKRLGILLDDEGEPAGGRWSFDEENRKKLPKGYQQPELPDQKPFEQSTKSWVARLFPDAWGTANGNQGLPRTHHEAEAWLEVFLQERFETFGDYEDAISSRFATQQHSVLTPMLNIGLLDPVKVVDRALEYGEAYQVPLNSVEGFVRQVIGWREFMRCMYELYGRKMRMENFWGFEHEMPRCFYTGRSGLPPVDNAVRRVLETGYAHHIERLMVFGVIFQLCHVKPTSVYQWFMELFVDAYDWVMVPNVYGMSQFADGGKFVTKPYVCGSNYIRKMSDYPKGEWCEIWDALFWDYIAANRSFYAEQPRLGMMVRQLDKMGEAKLEGHRKLAREYRERIHSGWECEEELF</sequence>
<reference evidence="3 4" key="1">
    <citation type="submission" date="2024-02" db="EMBL/GenBank/DDBJ databases">
        <title>Rubritalea halochordaticola NBRC 107102.</title>
        <authorList>
            <person name="Ichikawa N."/>
            <person name="Katano-Makiyama Y."/>
            <person name="Hidaka K."/>
        </authorList>
    </citation>
    <scope>NUCLEOTIDE SEQUENCE [LARGE SCALE GENOMIC DNA]</scope>
    <source>
        <strain evidence="3 4">NBRC 107102</strain>
    </source>
</reference>
<organism evidence="3 4">
    <name type="scientific">Rubritalea halochordaticola</name>
    <dbReference type="NCBI Taxonomy" id="714537"/>
    <lineage>
        <taxon>Bacteria</taxon>
        <taxon>Pseudomonadati</taxon>
        <taxon>Verrucomicrobiota</taxon>
        <taxon>Verrucomicrobiia</taxon>
        <taxon>Verrucomicrobiales</taxon>
        <taxon>Rubritaleaceae</taxon>
        <taxon>Rubritalea</taxon>
    </lineage>
</organism>
<dbReference type="SUPFAM" id="SSF48173">
    <property type="entry name" value="Cryptochrome/photolyase FAD-binding domain"/>
    <property type="match status" value="1"/>
</dbReference>
<dbReference type="InterPro" id="IPR005101">
    <property type="entry name" value="Cryptochr/Photolyase_FAD-bd"/>
</dbReference>
<gene>
    <name evidence="3" type="primary">phrB</name>
    <name evidence="3" type="ORF">Rhal01_00836</name>
</gene>
<dbReference type="InterPro" id="IPR014729">
    <property type="entry name" value="Rossmann-like_a/b/a_fold"/>
</dbReference>
<dbReference type="Gene3D" id="3.40.50.620">
    <property type="entry name" value="HUPs"/>
    <property type="match status" value="1"/>
</dbReference>
<dbReference type="Pfam" id="PF04244">
    <property type="entry name" value="DPRP"/>
    <property type="match status" value="1"/>
</dbReference>
<dbReference type="Proteomes" id="UP001424741">
    <property type="component" value="Unassembled WGS sequence"/>
</dbReference>
<dbReference type="InterPro" id="IPR007357">
    <property type="entry name" value="PhrB-like"/>
</dbReference>